<organism evidence="4 5">
    <name type="scientific">Marmota monax</name>
    <name type="common">Woodchuck</name>
    <dbReference type="NCBI Taxonomy" id="9995"/>
    <lineage>
        <taxon>Eukaryota</taxon>
        <taxon>Metazoa</taxon>
        <taxon>Chordata</taxon>
        <taxon>Craniata</taxon>
        <taxon>Vertebrata</taxon>
        <taxon>Euteleostomi</taxon>
        <taxon>Mammalia</taxon>
        <taxon>Eutheria</taxon>
        <taxon>Euarchontoglires</taxon>
        <taxon>Glires</taxon>
        <taxon>Rodentia</taxon>
        <taxon>Sciuromorpha</taxon>
        <taxon>Sciuridae</taxon>
        <taxon>Xerinae</taxon>
        <taxon>Marmotini</taxon>
        <taxon>Marmota</taxon>
    </lineage>
</organism>
<dbReference type="GO" id="GO:0006508">
    <property type="term" value="P:proteolysis"/>
    <property type="evidence" value="ECO:0007669"/>
    <property type="project" value="InterPro"/>
</dbReference>
<protein>
    <recommendedName>
        <fullName evidence="3">Peptidase S1 domain-containing protein</fullName>
    </recommendedName>
</protein>
<dbReference type="SUPFAM" id="SSF50494">
    <property type="entry name" value="Trypsin-like serine proteases"/>
    <property type="match status" value="1"/>
</dbReference>
<keyword evidence="1" id="KW-0720">Serine protease</keyword>
<feature type="region of interest" description="Disordered" evidence="2">
    <location>
        <begin position="238"/>
        <end position="275"/>
    </location>
</feature>
<dbReference type="EMBL" id="CABDUW010000001">
    <property type="protein sequence ID" value="VTJ50633.1"/>
    <property type="molecule type" value="Genomic_DNA"/>
</dbReference>
<dbReference type="GO" id="GO:0004252">
    <property type="term" value="F:serine-type endopeptidase activity"/>
    <property type="evidence" value="ECO:0007669"/>
    <property type="project" value="InterPro"/>
</dbReference>
<dbReference type="InterPro" id="IPR050850">
    <property type="entry name" value="Peptidase_S1_Elastase_sf"/>
</dbReference>
<feature type="domain" description="Peptidase S1" evidence="3">
    <location>
        <begin position="42"/>
        <end position="330"/>
    </location>
</feature>
<evidence type="ECO:0000256" key="2">
    <source>
        <dbReference type="SAM" id="MobiDB-lite"/>
    </source>
</evidence>
<dbReference type="Gene3D" id="2.40.10.10">
    <property type="entry name" value="Trypsin-like serine proteases"/>
    <property type="match status" value="3"/>
</dbReference>
<comment type="caution">
    <text evidence="4">The sequence shown here is derived from an EMBL/GenBank/DDBJ whole genome shotgun (WGS) entry which is preliminary data.</text>
</comment>
<dbReference type="SMART" id="SM00020">
    <property type="entry name" value="Tryp_SPc"/>
    <property type="match status" value="1"/>
</dbReference>
<reference evidence="4" key="1">
    <citation type="submission" date="2019-04" db="EMBL/GenBank/DDBJ databases">
        <authorList>
            <person name="Alioto T."/>
            <person name="Alioto T."/>
        </authorList>
    </citation>
    <scope>NUCLEOTIDE SEQUENCE [LARGE SCALE GENOMIC DNA]</scope>
</reference>
<keyword evidence="5" id="KW-1185">Reference proteome</keyword>
<sequence>MRGPSPRTSPLAPPPLLEWEDFYFGEGTQALAPRADMEMGPLQAGNTLNYRVAVGKHNLTVDEEGSVIVGVDTIYVHEKWNSFLVRNDIALIKLAEPVELSDTIQVACLPEEDSVLPQDYPCFVTGWGRLWTNGPIADELQQGLQPVVDYATCSRWDWWSFMVTKSMVCAGGDSVISSCNVSVQTPHRPCSTQPHHWGHWRITQPTKGYSDAPGLPEPGQGSPTPHFCASLTRSRLRPTVGTEADSSAHARPSPLLSPQPVPEGGLGTDAYWGHLKGDSGGPPNCQGENGAWEVHGIVSFCYREGCNTHKKSTVYTRVSANTDWVNQVGPVYTLQPLAAPPRPCPRPRSLASGLGHAHSRTPPCLWRSAG</sequence>
<proteinExistence type="predicted"/>
<evidence type="ECO:0000313" key="4">
    <source>
        <dbReference type="EMBL" id="VTJ50633.1"/>
    </source>
</evidence>
<dbReference type="Pfam" id="PF00089">
    <property type="entry name" value="Trypsin"/>
    <property type="match status" value="2"/>
</dbReference>
<dbReference type="PANTHER" id="PTHR24257:SF31">
    <property type="entry name" value="ELASTASE 3 LIKE ISOFORM X1"/>
    <property type="match status" value="1"/>
</dbReference>
<dbReference type="Proteomes" id="UP000335636">
    <property type="component" value="Unassembled WGS sequence"/>
</dbReference>
<dbReference type="CDD" id="cd00190">
    <property type="entry name" value="Tryp_SPc"/>
    <property type="match status" value="1"/>
</dbReference>
<dbReference type="PROSITE" id="PS50240">
    <property type="entry name" value="TRYPSIN_DOM"/>
    <property type="match status" value="1"/>
</dbReference>
<keyword evidence="1" id="KW-0645">Protease</keyword>
<keyword evidence="1" id="KW-0378">Hydrolase</keyword>
<evidence type="ECO:0000259" key="3">
    <source>
        <dbReference type="PROSITE" id="PS50240"/>
    </source>
</evidence>
<dbReference type="PANTHER" id="PTHR24257">
    <property type="entry name" value="CHYMOTRYPSIN-LIKE ELASTASE FAMILY MEMBER"/>
    <property type="match status" value="1"/>
</dbReference>
<gene>
    <name evidence="4" type="ORF">MONAX_5E039462</name>
</gene>
<evidence type="ECO:0000256" key="1">
    <source>
        <dbReference type="ARBA" id="ARBA00022825"/>
    </source>
</evidence>
<accession>A0A5E4A0A1</accession>
<name>A0A5E4A0A1_MARMO</name>
<dbReference type="GO" id="GO:0005615">
    <property type="term" value="C:extracellular space"/>
    <property type="evidence" value="ECO:0007669"/>
    <property type="project" value="TreeGrafter"/>
</dbReference>
<dbReference type="InterPro" id="IPR043504">
    <property type="entry name" value="Peptidase_S1_PA_chymotrypsin"/>
</dbReference>
<dbReference type="InterPro" id="IPR009003">
    <property type="entry name" value="Peptidase_S1_PA"/>
</dbReference>
<dbReference type="AlphaFoldDB" id="A0A5E4A0A1"/>
<evidence type="ECO:0000313" key="5">
    <source>
        <dbReference type="Proteomes" id="UP000335636"/>
    </source>
</evidence>
<dbReference type="InterPro" id="IPR001254">
    <property type="entry name" value="Trypsin_dom"/>
</dbReference>